<dbReference type="Gene3D" id="3.40.50.720">
    <property type="entry name" value="NAD(P)-binding Rossmann-like Domain"/>
    <property type="match status" value="1"/>
</dbReference>
<dbReference type="Pfam" id="PF04321">
    <property type="entry name" value="RmlD_sub_bind"/>
    <property type="match status" value="1"/>
</dbReference>
<proteinExistence type="predicted"/>
<name>A0A561VM03_ACTTI</name>
<dbReference type="Proteomes" id="UP000320239">
    <property type="component" value="Unassembled WGS sequence"/>
</dbReference>
<dbReference type="AlphaFoldDB" id="A0A561VM03"/>
<accession>A0A561VM03</accession>
<sequence>MIINAAYRQADWATTADGGMHVAAAAAAVRVRLVHVSSDAIFSGQAERYDETATPDPITPYGAAKGAAEVAVRAGPGHGHRPCGKRH</sequence>
<keyword evidence="3" id="KW-1185">Reference proteome</keyword>
<dbReference type="EMBL" id="VIWY01000005">
    <property type="protein sequence ID" value="TWG12612.1"/>
    <property type="molecule type" value="Genomic_DNA"/>
</dbReference>
<comment type="caution">
    <text evidence="2">The sequence shown here is derived from an EMBL/GenBank/DDBJ whole genome shotgun (WGS) entry which is preliminary data.</text>
</comment>
<feature type="domain" description="RmlD-like substrate binding" evidence="1">
    <location>
        <begin position="10"/>
        <end position="74"/>
    </location>
</feature>
<dbReference type="InterPro" id="IPR036291">
    <property type="entry name" value="NAD(P)-bd_dom_sf"/>
</dbReference>
<reference evidence="2 3" key="1">
    <citation type="submission" date="2019-06" db="EMBL/GenBank/DDBJ databases">
        <title>Sequencing the genomes of 1000 actinobacteria strains.</title>
        <authorList>
            <person name="Klenk H.-P."/>
        </authorList>
    </citation>
    <scope>NUCLEOTIDE SEQUENCE [LARGE SCALE GENOMIC DNA]</scope>
    <source>
        <strain evidence="2 3">DSM 43866</strain>
    </source>
</reference>
<gene>
    <name evidence="2" type="ORF">FHX34_105479</name>
</gene>
<evidence type="ECO:0000313" key="2">
    <source>
        <dbReference type="EMBL" id="TWG12612.1"/>
    </source>
</evidence>
<dbReference type="InterPro" id="IPR029903">
    <property type="entry name" value="RmlD-like-bd"/>
</dbReference>
<dbReference type="SUPFAM" id="SSF51735">
    <property type="entry name" value="NAD(P)-binding Rossmann-fold domains"/>
    <property type="match status" value="1"/>
</dbReference>
<protein>
    <submittedName>
        <fullName evidence="2">RmlD substrate binding domain-containing protein</fullName>
    </submittedName>
</protein>
<organism evidence="2 3">
    <name type="scientific">Actinoplanes teichomyceticus</name>
    <dbReference type="NCBI Taxonomy" id="1867"/>
    <lineage>
        <taxon>Bacteria</taxon>
        <taxon>Bacillati</taxon>
        <taxon>Actinomycetota</taxon>
        <taxon>Actinomycetes</taxon>
        <taxon>Micromonosporales</taxon>
        <taxon>Micromonosporaceae</taxon>
        <taxon>Actinoplanes</taxon>
    </lineage>
</organism>
<evidence type="ECO:0000313" key="3">
    <source>
        <dbReference type="Proteomes" id="UP000320239"/>
    </source>
</evidence>
<evidence type="ECO:0000259" key="1">
    <source>
        <dbReference type="Pfam" id="PF04321"/>
    </source>
</evidence>